<keyword evidence="3" id="KW-0175">Coiled coil</keyword>
<dbReference type="PRINTS" id="PR00326">
    <property type="entry name" value="GTP1OBG"/>
</dbReference>
<feature type="region of interest" description="Disordered" evidence="6">
    <location>
        <begin position="507"/>
        <end position="565"/>
    </location>
</feature>
<dbReference type="InterPro" id="IPR050755">
    <property type="entry name" value="TRAFAC_YlqF/YawG_RiboMat"/>
</dbReference>
<keyword evidence="8" id="KW-0378">Hydrolase</keyword>
<dbReference type="PANTHER" id="PTHR11089">
    <property type="entry name" value="GTP-BINDING PROTEIN-RELATED"/>
    <property type="match status" value="1"/>
</dbReference>
<feature type="compositionally biased region" description="Basic residues" evidence="6">
    <location>
        <begin position="510"/>
        <end position="523"/>
    </location>
</feature>
<feature type="compositionally biased region" description="Basic residues" evidence="6">
    <location>
        <begin position="1"/>
        <end position="10"/>
    </location>
</feature>
<dbReference type="InParanoid" id="A0A1Y1YHJ2"/>
<dbReference type="GO" id="GO:0005525">
    <property type="term" value="F:GTP binding"/>
    <property type="evidence" value="ECO:0007669"/>
    <property type="project" value="UniProtKB-KW"/>
</dbReference>
<accession>A0A1Y1YHJ2</accession>
<organism evidence="8 9">
    <name type="scientific">Basidiobolus meristosporus CBS 931.73</name>
    <dbReference type="NCBI Taxonomy" id="1314790"/>
    <lineage>
        <taxon>Eukaryota</taxon>
        <taxon>Fungi</taxon>
        <taxon>Fungi incertae sedis</taxon>
        <taxon>Zoopagomycota</taxon>
        <taxon>Entomophthoromycotina</taxon>
        <taxon>Basidiobolomycetes</taxon>
        <taxon>Basidiobolales</taxon>
        <taxon>Basidiobolaceae</taxon>
        <taxon>Basidiobolus</taxon>
    </lineage>
</organism>
<sequence length="565" mass="63180">MVKKNVRGKKAVGPPQPKLKKDPGLPNLRTVKQKLTNQLERHKKDIEAQKNRQQEARRRLSNQNRSLTALVRNAEKRDAQFNASQGNGAEENYAQVAEAALSSKDNSRRAYYKEFRKVMEAADVILEVLDARDPIGCRTKQIERLIMESGTNKRIILILNKIDLVPREVVEQWLKFLRNEYPTVAFKASTQNQRKNLGQSNISVDTASEDLLNTSECLGADNLIKLLKNYCRNSNLKTSITVGVIGFPNVGKSSVINSLRRSKVCGVGSTPGFTKVAQEIHLDKNIKLLDCPGIVFSKGDNGESLSEVLLRNCIKVELLEDPVTPVEFIVEKCNPEQLMSLYSVEPFANANDFLIQLAKQRGKLKRGGIPDIASAARSILNDWNIGKIPFYTVPPTTRRNEADTAIVQGWSKEFSLDELDEDQSILAGVAPMVEFSAKPIVMTAEEQDNIDEAMNSDSDEMEEDDLSHMDMKPQIQINPKIKNKPIVRTSKVQDLITEAEAELNPQMNKSLKKQMKQQRKKAQKAVARSGEDMEMEMEDGAPPPAFDFGSYAGGLPGDDEDEEEL</sequence>
<keyword evidence="2" id="KW-0547">Nucleotide-binding</keyword>
<feature type="region of interest" description="Disordered" evidence="6">
    <location>
        <begin position="1"/>
        <end position="69"/>
    </location>
</feature>
<reference evidence="8 9" key="1">
    <citation type="submission" date="2016-07" db="EMBL/GenBank/DDBJ databases">
        <title>Pervasive Adenine N6-methylation of Active Genes in Fungi.</title>
        <authorList>
            <consortium name="DOE Joint Genome Institute"/>
            <person name="Mondo S.J."/>
            <person name="Dannebaum R.O."/>
            <person name="Kuo R.C."/>
            <person name="Labutti K."/>
            <person name="Haridas S."/>
            <person name="Kuo A."/>
            <person name="Salamov A."/>
            <person name="Ahrendt S.R."/>
            <person name="Lipzen A."/>
            <person name="Sullivan W."/>
            <person name="Andreopoulos W.B."/>
            <person name="Clum A."/>
            <person name="Lindquist E."/>
            <person name="Daum C."/>
            <person name="Ramamoorthy G.K."/>
            <person name="Gryganskyi A."/>
            <person name="Culley D."/>
            <person name="Magnuson J.K."/>
            <person name="James T.Y."/>
            <person name="O'Malley M.A."/>
            <person name="Stajich J.E."/>
            <person name="Spatafora J.W."/>
            <person name="Visel A."/>
            <person name="Grigoriev I.V."/>
        </authorList>
    </citation>
    <scope>NUCLEOTIDE SEQUENCE [LARGE SCALE GENOMIC DNA]</scope>
    <source>
        <strain evidence="8 9">CBS 931.73</strain>
    </source>
</reference>
<dbReference type="Gene3D" id="1.10.1580.10">
    <property type="match status" value="1"/>
</dbReference>
<comment type="subcellular location">
    <subcellularLocation>
        <location evidence="1">Nucleus</location>
    </subcellularLocation>
</comment>
<dbReference type="SUPFAM" id="SSF52540">
    <property type="entry name" value="P-loop containing nucleoside triphosphate hydrolases"/>
    <property type="match status" value="1"/>
</dbReference>
<dbReference type="CDD" id="cd04178">
    <property type="entry name" value="Nucleostemin_like"/>
    <property type="match status" value="1"/>
</dbReference>
<dbReference type="FunFam" id="1.10.1580.10:FF:000002">
    <property type="entry name" value="Guanine nucleotide-binding protein-like 3 (nucleolar)-like"/>
    <property type="match status" value="1"/>
</dbReference>
<dbReference type="InterPro" id="IPR030378">
    <property type="entry name" value="G_CP_dom"/>
</dbReference>
<keyword evidence="5" id="KW-0539">Nucleus</keyword>
<evidence type="ECO:0000313" key="9">
    <source>
        <dbReference type="Proteomes" id="UP000193498"/>
    </source>
</evidence>
<dbReference type="PANTHER" id="PTHR11089:SF30">
    <property type="entry name" value="GUANINE NUCLEOTIDE-BINDING PROTEIN-LIKE 3 HOMOLOG"/>
    <property type="match status" value="1"/>
</dbReference>
<feature type="domain" description="CP-type G" evidence="7">
    <location>
        <begin position="112"/>
        <end position="297"/>
    </location>
</feature>
<dbReference type="InterPro" id="IPR023179">
    <property type="entry name" value="GTP-bd_ortho_bundle_sf"/>
</dbReference>
<evidence type="ECO:0000256" key="2">
    <source>
        <dbReference type="ARBA" id="ARBA00022741"/>
    </source>
</evidence>
<dbReference type="FunCoup" id="A0A1Y1YHJ2">
    <property type="interactions" value="516"/>
</dbReference>
<keyword evidence="4" id="KW-0342">GTP-binding</keyword>
<protein>
    <submittedName>
        <fullName evidence="8">p-loop containing nucleoside triphosphate hydrolase protein</fullName>
    </submittedName>
</protein>
<evidence type="ECO:0000256" key="4">
    <source>
        <dbReference type="ARBA" id="ARBA00023134"/>
    </source>
</evidence>
<gene>
    <name evidence="8" type="ORF">K493DRAFT_281508</name>
</gene>
<proteinExistence type="predicted"/>
<dbReference type="EMBL" id="MCFE01000140">
    <property type="protein sequence ID" value="ORX97084.1"/>
    <property type="molecule type" value="Genomic_DNA"/>
</dbReference>
<dbReference type="Proteomes" id="UP000193498">
    <property type="component" value="Unassembled WGS sequence"/>
</dbReference>
<dbReference type="Pfam" id="PF01926">
    <property type="entry name" value="MMR_HSR1"/>
    <property type="match status" value="1"/>
</dbReference>
<dbReference type="InterPro" id="IPR006073">
    <property type="entry name" value="GTP-bd"/>
</dbReference>
<evidence type="ECO:0000313" key="8">
    <source>
        <dbReference type="EMBL" id="ORX97084.1"/>
    </source>
</evidence>
<evidence type="ECO:0000256" key="6">
    <source>
        <dbReference type="SAM" id="MobiDB-lite"/>
    </source>
</evidence>
<dbReference type="AlphaFoldDB" id="A0A1Y1YHJ2"/>
<dbReference type="PROSITE" id="PS51721">
    <property type="entry name" value="G_CP"/>
    <property type="match status" value="1"/>
</dbReference>
<evidence type="ECO:0000256" key="3">
    <source>
        <dbReference type="ARBA" id="ARBA00023054"/>
    </source>
</evidence>
<dbReference type="GO" id="GO:0005730">
    <property type="term" value="C:nucleolus"/>
    <property type="evidence" value="ECO:0007669"/>
    <property type="project" value="TreeGrafter"/>
</dbReference>
<name>A0A1Y1YHJ2_9FUNG</name>
<dbReference type="InterPro" id="IPR027417">
    <property type="entry name" value="P-loop_NTPase"/>
</dbReference>
<dbReference type="STRING" id="1314790.A0A1Y1YHJ2"/>
<feature type="compositionally biased region" description="Basic and acidic residues" evidence="6">
    <location>
        <begin position="39"/>
        <end position="58"/>
    </location>
</feature>
<keyword evidence="9" id="KW-1185">Reference proteome</keyword>
<evidence type="ECO:0000256" key="5">
    <source>
        <dbReference type="ARBA" id="ARBA00023242"/>
    </source>
</evidence>
<dbReference type="FunFam" id="3.40.50.300:FF:000493">
    <property type="entry name" value="Guanine nucleotide-binding protein-like 3-like protein"/>
    <property type="match status" value="1"/>
</dbReference>
<evidence type="ECO:0000259" key="7">
    <source>
        <dbReference type="PROSITE" id="PS51721"/>
    </source>
</evidence>
<comment type="caution">
    <text evidence="8">The sequence shown here is derived from an EMBL/GenBank/DDBJ whole genome shotgun (WGS) entry which is preliminary data.</text>
</comment>
<dbReference type="Gene3D" id="3.40.50.300">
    <property type="entry name" value="P-loop containing nucleotide triphosphate hydrolases"/>
    <property type="match status" value="1"/>
</dbReference>
<dbReference type="OrthoDB" id="10266128at2759"/>
<dbReference type="GO" id="GO:0016787">
    <property type="term" value="F:hydrolase activity"/>
    <property type="evidence" value="ECO:0007669"/>
    <property type="project" value="UniProtKB-KW"/>
</dbReference>
<evidence type="ECO:0000256" key="1">
    <source>
        <dbReference type="ARBA" id="ARBA00004123"/>
    </source>
</evidence>